<dbReference type="PANTHER" id="PTHR30061:SF50">
    <property type="entry name" value="MALTOSE_MALTODEXTRIN-BINDING PERIPLASMIC PROTEIN"/>
    <property type="match status" value="1"/>
</dbReference>
<keyword evidence="2" id="KW-0813">Transport</keyword>
<dbReference type="SUPFAM" id="SSF53850">
    <property type="entry name" value="Periplasmic binding protein-like II"/>
    <property type="match status" value="1"/>
</dbReference>
<comment type="caution">
    <text evidence="4">The sequence shown here is derived from an EMBL/GenBank/DDBJ whole genome shotgun (WGS) entry which is preliminary data.</text>
</comment>
<keyword evidence="5" id="KW-1185">Reference proteome</keyword>
<dbReference type="Proteomes" id="UP000237797">
    <property type="component" value="Unassembled WGS sequence"/>
</dbReference>
<evidence type="ECO:0000256" key="2">
    <source>
        <dbReference type="ARBA" id="ARBA00022448"/>
    </source>
</evidence>
<dbReference type="Gene3D" id="3.40.190.10">
    <property type="entry name" value="Periplasmic binding protein-like II"/>
    <property type="match status" value="2"/>
</dbReference>
<name>A0A2T0LJI6_9BACL</name>
<sequence>MLDRFRRNIQFAKGEKAMHLWKKIGSIGLALALMLTTVACGSSDSGSDEGKGEQVTIVYARGKDDTGSTQKLVEAFEKKHPNIKVKYKEMPTDTGVSHDQYVTMLSAQSSEIDVFDLDVIWPAEFAQAGYVQDLDRFIQRDNIDMSQYVQGAVEAGNFNGKQWAMPKFIDAGLLYYRKDIVKEPPKTWDELIELAKKHKGDKGTKSGFVMQAAQYEGLVCNFIEFAGSYGGRILDEKGNVVINSPETVKGLEKMIEVVKSGAVPGNILAIKEPETHQMYKEGESVLARNWPYMFAIVQNPDESKIVDKVGVAPLPKGDKESAAALGGWMIGINKYSKNKEAAWEFVKFVSGPEGQKISALYSHSPTYLPTYDDPEVQKANPLYADENFVKGVSAAIPRPVSPEYPKISEIIQVEVSKALAGKQSAKEAVKNMEKQLKEVVK</sequence>
<reference evidence="4 5" key="1">
    <citation type="submission" date="2018-03" db="EMBL/GenBank/DDBJ databases">
        <title>Genomic Encyclopedia of Archaeal and Bacterial Type Strains, Phase II (KMG-II): from individual species to whole genera.</title>
        <authorList>
            <person name="Goeker M."/>
        </authorList>
    </citation>
    <scope>NUCLEOTIDE SEQUENCE [LARGE SCALE GENOMIC DNA]</scope>
    <source>
        <strain evidence="4 5">DSM 44946</strain>
    </source>
</reference>
<dbReference type="EMBL" id="PVNE01000001">
    <property type="protein sequence ID" value="PRX42676.1"/>
    <property type="molecule type" value="Genomic_DNA"/>
</dbReference>
<gene>
    <name evidence="4" type="ORF">CLV97_101165</name>
</gene>
<organism evidence="4 5">
    <name type="scientific">Planifilum fimeticola</name>
    <dbReference type="NCBI Taxonomy" id="201975"/>
    <lineage>
        <taxon>Bacteria</taxon>
        <taxon>Bacillati</taxon>
        <taxon>Bacillota</taxon>
        <taxon>Bacilli</taxon>
        <taxon>Bacillales</taxon>
        <taxon>Thermoactinomycetaceae</taxon>
        <taxon>Planifilum</taxon>
    </lineage>
</organism>
<dbReference type="CDD" id="cd14750">
    <property type="entry name" value="PBP2_TMBP"/>
    <property type="match status" value="1"/>
</dbReference>
<evidence type="ECO:0000256" key="1">
    <source>
        <dbReference type="ARBA" id="ARBA00008520"/>
    </source>
</evidence>
<evidence type="ECO:0000256" key="3">
    <source>
        <dbReference type="ARBA" id="ARBA00022729"/>
    </source>
</evidence>
<dbReference type="PANTHER" id="PTHR30061">
    <property type="entry name" value="MALTOSE-BINDING PERIPLASMIC PROTEIN"/>
    <property type="match status" value="1"/>
</dbReference>
<dbReference type="InterPro" id="IPR006059">
    <property type="entry name" value="SBP"/>
</dbReference>
<dbReference type="GO" id="GO:0015768">
    <property type="term" value="P:maltose transport"/>
    <property type="evidence" value="ECO:0007669"/>
    <property type="project" value="TreeGrafter"/>
</dbReference>
<dbReference type="GO" id="GO:0042956">
    <property type="term" value="P:maltodextrin transmembrane transport"/>
    <property type="evidence" value="ECO:0007669"/>
    <property type="project" value="TreeGrafter"/>
</dbReference>
<dbReference type="GO" id="GO:0055052">
    <property type="term" value="C:ATP-binding cassette (ABC) transporter complex, substrate-binding subunit-containing"/>
    <property type="evidence" value="ECO:0007669"/>
    <property type="project" value="TreeGrafter"/>
</dbReference>
<dbReference type="Pfam" id="PF01547">
    <property type="entry name" value="SBP_bac_1"/>
    <property type="match status" value="1"/>
</dbReference>
<protein>
    <submittedName>
        <fullName evidence="4">Carbohydrate ABC transporter substrate-binding protein (CUT1 family)</fullName>
    </submittedName>
</protein>
<comment type="similarity">
    <text evidence="1">Belongs to the bacterial solute-binding protein 1 family.</text>
</comment>
<dbReference type="AlphaFoldDB" id="A0A2T0LJI6"/>
<evidence type="ECO:0000313" key="4">
    <source>
        <dbReference type="EMBL" id="PRX42676.1"/>
    </source>
</evidence>
<keyword evidence="3" id="KW-0732">Signal</keyword>
<proteinExistence type="inferred from homology"/>
<dbReference type="GO" id="GO:1901982">
    <property type="term" value="F:maltose binding"/>
    <property type="evidence" value="ECO:0007669"/>
    <property type="project" value="TreeGrafter"/>
</dbReference>
<accession>A0A2T0LJI6</accession>
<evidence type="ECO:0000313" key="5">
    <source>
        <dbReference type="Proteomes" id="UP000237797"/>
    </source>
</evidence>